<proteinExistence type="predicted"/>
<dbReference type="Proteomes" id="UP001159427">
    <property type="component" value="Unassembled WGS sequence"/>
</dbReference>
<keyword evidence="2" id="KW-1185">Reference proteome</keyword>
<comment type="caution">
    <text evidence="1">The sequence shown here is derived from an EMBL/GenBank/DDBJ whole genome shotgun (WGS) entry which is preliminary data.</text>
</comment>
<protein>
    <submittedName>
        <fullName evidence="1">Uncharacterized protein</fullName>
    </submittedName>
</protein>
<dbReference type="EMBL" id="CALNXI010005666">
    <property type="protein sequence ID" value="CAH3198257.1"/>
    <property type="molecule type" value="Genomic_DNA"/>
</dbReference>
<accession>A0ABN8T2Y9</accession>
<sequence length="73" mass="8654">WLVLRFAGFQSASSYRVPTLPRQVYPIYRFLIYFSSTTTRFIYGVTNRHFRRGSKVILRKTIAVQAMCLIKVY</sequence>
<evidence type="ECO:0000313" key="1">
    <source>
        <dbReference type="EMBL" id="CAH3198257.1"/>
    </source>
</evidence>
<reference evidence="1 2" key="1">
    <citation type="submission" date="2022-05" db="EMBL/GenBank/DDBJ databases">
        <authorList>
            <consortium name="Genoscope - CEA"/>
            <person name="William W."/>
        </authorList>
    </citation>
    <scope>NUCLEOTIDE SEQUENCE [LARGE SCALE GENOMIC DNA]</scope>
</reference>
<organism evidence="1 2">
    <name type="scientific">Porites evermanni</name>
    <dbReference type="NCBI Taxonomy" id="104178"/>
    <lineage>
        <taxon>Eukaryota</taxon>
        <taxon>Metazoa</taxon>
        <taxon>Cnidaria</taxon>
        <taxon>Anthozoa</taxon>
        <taxon>Hexacorallia</taxon>
        <taxon>Scleractinia</taxon>
        <taxon>Fungiina</taxon>
        <taxon>Poritidae</taxon>
        <taxon>Porites</taxon>
    </lineage>
</organism>
<gene>
    <name evidence="1" type="ORF">PEVE_00035980</name>
</gene>
<evidence type="ECO:0000313" key="2">
    <source>
        <dbReference type="Proteomes" id="UP001159427"/>
    </source>
</evidence>
<feature type="non-terminal residue" evidence="1">
    <location>
        <position position="1"/>
    </location>
</feature>
<name>A0ABN8T2Y9_9CNID</name>
<dbReference type="Gene3D" id="1.20.1070.10">
    <property type="entry name" value="Rhodopsin 7-helix transmembrane proteins"/>
    <property type="match status" value="1"/>
</dbReference>